<dbReference type="PANTHER" id="PTHR14879:SF5">
    <property type="entry name" value="RING-TYPE DOMAIN-CONTAINING PROTEIN"/>
    <property type="match status" value="1"/>
</dbReference>
<feature type="region of interest" description="Disordered" evidence="4">
    <location>
        <begin position="253"/>
        <end position="283"/>
    </location>
</feature>
<keyword evidence="7" id="KW-1185">Reference proteome</keyword>
<proteinExistence type="predicted"/>
<dbReference type="InterPro" id="IPR051728">
    <property type="entry name" value="RING-FYVE_E3_ubiquitin-ligase"/>
</dbReference>
<dbReference type="Pfam" id="PF13920">
    <property type="entry name" value="zf-C3HC4_3"/>
    <property type="match status" value="1"/>
</dbReference>
<name>A0A226DHY9_FOLCA</name>
<sequence>MATYNGNTTTLQIPPKTKIRTINVNSGDIIVGAGCSIEYCNYNEGSITFLGACKISDMEANKGTITVGAGSSIASCYRNSGIINTENNVKIVHMKANKAVISIGTGSKISEIANNKGTIFISNECEIEAVHFNEKVIAFGESCSIGKIFFNQGTISLANGVHGFETNGNAGFIVGRGLAYAKDDRKIPFEVEPPSSEASFYAGKGLVAFAEQYNEDIRKFIVIMFPTNDYAELDRKARRLRQEATRENYNLSFQSSGTEFSPDRQTPTSSTNENVPEASSPVKEVDPLCPICMVHRKNMAFQCGHLCCTRCSVGLSNCPICRKAITQRIQIYL</sequence>
<dbReference type="EMBL" id="LNIX01000018">
    <property type="protein sequence ID" value="OXA45162.1"/>
    <property type="molecule type" value="Genomic_DNA"/>
</dbReference>
<evidence type="ECO:0000259" key="5">
    <source>
        <dbReference type="PROSITE" id="PS50089"/>
    </source>
</evidence>
<gene>
    <name evidence="6" type="ORF">Fcan01_20162</name>
</gene>
<organism evidence="6 7">
    <name type="scientific">Folsomia candida</name>
    <name type="common">Springtail</name>
    <dbReference type="NCBI Taxonomy" id="158441"/>
    <lineage>
        <taxon>Eukaryota</taxon>
        <taxon>Metazoa</taxon>
        <taxon>Ecdysozoa</taxon>
        <taxon>Arthropoda</taxon>
        <taxon>Hexapoda</taxon>
        <taxon>Collembola</taxon>
        <taxon>Entomobryomorpha</taxon>
        <taxon>Isotomoidea</taxon>
        <taxon>Isotomidae</taxon>
        <taxon>Proisotominae</taxon>
        <taxon>Folsomia</taxon>
    </lineage>
</organism>
<keyword evidence="2" id="KW-0862">Zinc</keyword>
<comment type="caution">
    <text evidence="6">The sequence shown here is derived from an EMBL/GenBank/DDBJ whole genome shotgun (WGS) entry which is preliminary data.</text>
</comment>
<dbReference type="SUPFAM" id="SSF57850">
    <property type="entry name" value="RING/U-box"/>
    <property type="match status" value="1"/>
</dbReference>
<evidence type="ECO:0000256" key="2">
    <source>
        <dbReference type="ARBA" id="ARBA00022833"/>
    </source>
</evidence>
<reference evidence="6 7" key="1">
    <citation type="submission" date="2015-12" db="EMBL/GenBank/DDBJ databases">
        <title>The genome of Folsomia candida.</title>
        <authorList>
            <person name="Faddeeva A."/>
            <person name="Derks M.F."/>
            <person name="Anvar Y."/>
            <person name="Smit S."/>
            <person name="Van Straalen N."/>
            <person name="Roelofs D."/>
        </authorList>
    </citation>
    <scope>NUCLEOTIDE SEQUENCE [LARGE SCALE GENOMIC DNA]</scope>
    <source>
        <strain evidence="6 7">VU population</strain>
        <tissue evidence="6">Whole body</tissue>
    </source>
</reference>
<dbReference type="AlphaFoldDB" id="A0A226DHY9"/>
<dbReference type="Proteomes" id="UP000198287">
    <property type="component" value="Unassembled WGS sequence"/>
</dbReference>
<dbReference type="InterPro" id="IPR013083">
    <property type="entry name" value="Znf_RING/FYVE/PHD"/>
</dbReference>
<dbReference type="OrthoDB" id="1711136at2759"/>
<keyword evidence="1 3" id="KW-0863">Zinc-finger</keyword>
<dbReference type="PROSITE" id="PS50089">
    <property type="entry name" value="ZF_RING_2"/>
    <property type="match status" value="1"/>
</dbReference>
<keyword evidence="1 3" id="KW-0479">Metal-binding</keyword>
<dbReference type="GO" id="GO:0008270">
    <property type="term" value="F:zinc ion binding"/>
    <property type="evidence" value="ECO:0007669"/>
    <property type="project" value="UniProtKB-KW"/>
</dbReference>
<protein>
    <submittedName>
        <fullName evidence="6">E3 ubiquitin-protein ligase mib1</fullName>
    </submittedName>
</protein>
<evidence type="ECO:0000313" key="6">
    <source>
        <dbReference type="EMBL" id="OXA45162.1"/>
    </source>
</evidence>
<feature type="domain" description="RING-type" evidence="5">
    <location>
        <begin position="289"/>
        <end position="322"/>
    </location>
</feature>
<accession>A0A226DHY9</accession>
<evidence type="ECO:0000256" key="1">
    <source>
        <dbReference type="ARBA" id="ARBA00022771"/>
    </source>
</evidence>
<dbReference type="InterPro" id="IPR001841">
    <property type="entry name" value="Znf_RING"/>
</dbReference>
<evidence type="ECO:0000313" key="7">
    <source>
        <dbReference type="Proteomes" id="UP000198287"/>
    </source>
</evidence>
<feature type="compositionally biased region" description="Polar residues" evidence="4">
    <location>
        <begin position="253"/>
        <end position="274"/>
    </location>
</feature>
<evidence type="ECO:0000256" key="4">
    <source>
        <dbReference type="SAM" id="MobiDB-lite"/>
    </source>
</evidence>
<dbReference type="Gene3D" id="3.30.40.10">
    <property type="entry name" value="Zinc/RING finger domain, C3HC4 (zinc finger)"/>
    <property type="match status" value="1"/>
</dbReference>
<evidence type="ECO:0000256" key="3">
    <source>
        <dbReference type="PROSITE-ProRule" id="PRU00175"/>
    </source>
</evidence>
<dbReference type="PANTHER" id="PTHR14879">
    <property type="entry name" value="CASPASE REGULATOR, RING FINGER DOMAIN-CONTAINING"/>
    <property type="match status" value="1"/>
</dbReference>